<comment type="caution">
    <text evidence="2">The sequence shown here is derived from an EMBL/GenBank/DDBJ whole genome shotgun (WGS) entry which is preliminary data.</text>
</comment>
<evidence type="ECO:0000313" key="2">
    <source>
        <dbReference type="EMBL" id="RUS83158.1"/>
    </source>
</evidence>
<evidence type="ECO:0000313" key="3">
    <source>
        <dbReference type="Proteomes" id="UP000271974"/>
    </source>
</evidence>
<dbReference type="STRING" id="188477.A0A433TNN5"/>
<dbReference type="Gene3D" id="1.20.1070.10">
    <property type="entry name" value="Rhodopsin 7-helix transmembrane proteins"/>
    <property type="match status" value="1"/>
</dbReference>
<dbReference type="Proteomes" id="UP000271974">
    <property type="component" value="Unassembled WGS sequence"/>
</dbReference>
<feature type="compositionally biased region" description="Polar residues" evidence="1">
    <location>
        <begin position="146"/>
        <end position="175"/>
    </location>
</feature>
<accession>A0A433TNN5</accession>
<feature type="region of interest" description="Disordered" evidence="1">
    <location>
        <begin position="234"/>
        <end position="254"/>
    </location>
</feature>
<dbReference type="AlphaFoldDB" id="A0A433TNN5"/>
<feature type="region of interest" description="Disordered" evidence="1">
    <location>
        <begin position="143"/>
        <end position="175"/>
    </location>
</feature>
<keyword evidence="3" id="KW-1185">Reference proteome</keyword>
<evidence type="ECO:0000256" key="1">
    <source>
        <dbReference type="SAM" id="MobiDB-lite"/>
    </source>
</evidence>
<reference evidence="2 3" key="1">
    <citation type="submission" date="2019-01" db="EMBL/GenBank/DDBJ databases">
        <title>A draft genome assembly of the solar-powered sea slug Elysia chlorotica.</title>
        <authorList>
            <person name="Cai H."/>
            <person name="Li Q."/>
            <person name="Fang X."/>
            <person name="Li J."/>
            <person name="Curtis N.E."/>
            <person name="Altenburger A."/>
            <person name="Shibata T."/>
            <person name="Feng M."/>
            <person name="Maeda T."/>
            <person name="Schwartz J.A."/>
            <person name="Shigenobu S."/>
            <person name="Lundholm N."/>
            <person name="Nishiyama T."/>
            <person name="Yang H."/>
            <person name="Hasebe M."/>
            <person name="Li S."/>
            <person name="Pierce S.K."/>
            <person name="Wang J."/>
        </authorList>
    </citation>
    <scope>NUCLEOTIDE SEQUENCE [LARGE SCALE GENOMIC DNA]</scope>
    <source>
        <strain evidence="2">EC2010</strain>
        <tissue evidence="2">Whole organism of an adult</tissue>
    </source>
</reference>
<name>A0A433TNN5_ELYCH</name>
<sequence>MSTFFGKGYVEEDYLVKGIREITDALLAFNSAINFLLYCSLSAVFRNTFTRVFFGRRYARIDRLGSHRNFSRDGTSGGTSLKRRISHREVGGVKIGRKKDKSLDGDDEFEDLMKNGGDYVGQVPTCSNGHCTAKMSSPEHICSDMATRSTSPGSASTDNSSETAQTGPEASQTHNFRCVPTCSAGTSSSSSSSSKNHKLQNLLCDVGKIKSWRGRVKKDKDIELYNTSRLQKTKNGERVSANAGKPVRQKPSADIDRSYLTSSVYLGPTTEVLPFEFPKRDSTSSAQPIS</sequence>
<protein>
    <submittedName>
        <fullName evidence="2">Uncharacterized protein</fullName>
    </submittedName>
</protein>
<dbReference type="OrthoDB" id="5864054at2759"/>
<dbReference type="EMBL" id="RQTK01000255">
    <property type="protein sequence ID" value="RUS83158.1"/>
    <property type="molecule type" value="Genomic_DNA"/>
</dbReference>
<gene>
    <name evidence="2" type="ORF">EGW08_009058</name>
</gene>
<proteinExistence type="predicted"/>
<organism evidence="2 3">
    <name type="scientific">Elysia chlorotica</name>
    <name type="common">Eastern emerald elysia</name>
    <name type="synonym">Sea slug</name>
    <dbReference type="NCBI Taxonomy" id="188477"/>
    <lineage>
        <taxon>Eukaryota</taxon>
        <taxon>Metazoa</taxon>
        <taxon>Spiralia</taxon>
        <taxon>Lophotrochozoa</taxon>
        <taxon>Mollusca</taxon>
        <taxon>Gastropoda</taxon>
        <taxon>Heterobranchia</taxon>
        <taxon>Euthyneura</taxon>
        <taxon>Panpulmonata</taxon>
        <taxon>Sacoglossa</taxon>
        <taxon>Placobranchoidea</taxon>
        <taxon>Plakobranchidae</taxon>
        <taxon>Elysia</taxon>
    </lineage>
</organism>